<organism evidence="1 2">
    <name type="scientific">Diaphorina citri</name>
    <name type="common">Asian citrus psyllid</name>
    <dbReference type="NCBI Taxonomy" id="121845"/>
    <lineage>
        <taxon>Eukaryota</taxon>
        <taxon>Metazoa</taxon>
        <taxon>Ecdysozoa</taxon>
        <taxon>Arthropoda</taxon>
        <taxon>Hexapoda</taxon>
        <taxon>Insecta</taxon>
        <taxon>Pterygota</taxon>
        <taxon>Neoptera</taxon>
        <taxon>Paraneoptera</taxon>
        <taxon>Hemiptera</taxon>
        <taxon>Sternorrhyncha</taxon>
        <taxon>Psylloidea</taxon>
        <taxon>Psyllidae</taxon>
        <taxon>Diaphorininae</taxon>
        <taxon>Diaphorina</taxon>
    </lineage>
</organism>
<accession>A0A1S3D2Z5</accession>
<dbReference type="Pfam" id="PF14945">
    <property type="entry name" value="LLC1"/>
    <property type="match status" value="1"/>
</dbReference>
<dbReference type="InterPro" id="IPR020339">
    <property type="entry name" value="C20orf85-like"/>
</dbReference>
<dbReference type="KEGG" id="dci:103510404"/>
<dbReference type="RefSeq" id="XP_008473279.2">
    <property type="nucleotide sequence ID" value="XM_008475057.3"/>
</dbReference>
<dbReference type="OMA" id="PYIWITH"/>
<protein>
    <submittedName>
        <fullName evidence="2">Uncharacterized protein C20orf85 homolog</fullName>
    </submittedName>
</protein>
<keyword evidence="1" id="KW-1185">Reference proteome</keyword>
<gene>
    <name evidence="2" type="primary">LOC103510404</name>
</gene>
<reference evidence="2" key="1">
    <citation type="submission" date="2025-08" db="UniProtKB">
        <authorList>
            <consortium name="RefSeq"/>
        </authorList>
    </citation>
    <scope>IDENTIFICATION</scope>
</reference>
<dbReference type="OrthoDB" id="10031946at2759"/>
<dbReference type="GeneID" id="103510404"/>
<dbReference type="PANTHER" id="PTHR31909:SF3">
    <property type="entry name" value="SIMILAR TO PROTEIN C20ORF85 HOMOLOG"/>
    <property type="match status" value="1"/>
</dbReference>
<dbReference type="PaxDb" id="121845-A0A1S3D2Z5"/>
<proteinExistence type="predicted"/>
<evidence type="ECO:0000313" key="1">
    <source>
        <dbReference type="Proteomes" id="UP000079169"/>
    </source>
</evidence>
<name>A0A1S3D2Z5_DIACI</name>
<dbReference type="Proteomes" id="UP000079169">
    <property type="component" value="Unplaced"/>
</dbReference>
<dbReference type="AlphaFoldDB" id="A0A1S3D2Z5"/>
<dbReference type="PANTHER" id="PTHR31909">
    <property type="entry name" value="CHROMOSOME 20 ORF85 FAMILY MEMBER"/>
    <property type="match status" value="1"/>
</dbReference>
<evidence type="ECO:0000313" key="2">
    <source>
        <dbReference type="RefSeq" id="XP_008473279.2"/>
    </source>
</evidence>
<sequence length="146" mass="17520">MESVTRDVFPKHNRLHKTDYVAADGRRKELILMEEKARKSWQDKWKFLEKDNIEKLHQELSLKLGLDQDFIKSRYRGEKEKQEMEYLQNLKRMPVPRLTSGMIGWRSSDPECWIDMSGLMYVSDKTYPLSEPTQSLHEQWKCIWLG</sequence>